<dbReference type="CDD" id="cd00761">
    <property type="entry name" value="Glyco_tranf_GTA_type"/>
    <property type="match status" value="1"/>
</dbReference>
<feature type="coiled-coil region" evidence="3">
    <location>
        <begin position="330"/>
        <end position="385"/>
    </location>
</feature>
<dbReference type="PANTHER" id="PTHR22916">
    <property type="entry name" value="GLYCOSYLTRANSFERASE"/>
    <property type="match status" value="1"/>
</dbReference>
<gene>
    <name evidence="5" type="ORF">FYJ65_03750</name>
</gene>
<evidence type="ECO:0000313" key="6">
    <source>
        <dbReference type="Proteomes" id="UP000469424"/>
    </source>
</evidence>
<evidence type="ECO:0000259" key="4">
    <source>
        <dbReference type="Pfam" id="PF00535"/>
    </source>
</evidence>
<reference evidence="5 6" key="1">
    <citation type="submission" date="2019-08" db="EMBL/GenBank/DDBJ databases">
        <title>In-depth cultivation of the pig gut microbiome towards novel bacterial diversity and tailored functional studies.</title>
        <authorList>
            <person name="Wylensek D."/>
            <person name="Hitch T.C.A."/>
            <person name="Clavel T."/>
        </authorList>
    </citation>
    <scope>NUCLEOTIDE SEQUENCE [LARGE SCALE GENOMIC DNA]</scope>
    <source>
        <strain evidence="5 6">WCA-MUC-591-APC-4B</strain>
    </source>
</reference>
<organism evidence="5 6">
    <name type="scientific">Mogibacterium kristiansenii</name>
    <dbReference type="NCBI Taxonomy" id="2606708"/>
    <lineage>
        <taxon>Bacteria</taxon>
        <taxon>Bacillati</taxon>
        <taxon>Bacillota</taxon>
        <taxon>Clostridia</taxon>
        <taxon>Peptostreptococcales</taxon>
        <taxon>Anaerovoracaceae</taxon>
        <taxon>Mogibacterium</taxon>
    </lineage>
</organism>
<dbReference type="InterPro" id="IPR001173">
    <property type="entry name" value="Glyco_trans_2-like"/>
</dbReference>
<keyword evidence="2 5" id="KW-0808">Transferase</keyword>
<evidence type="ECO:0000256" key="1">
    <source>
        <dbReference type="ARBA" id="ARBA00022676"/>
    </source>
</evidence>
<evidence type="ECO:0000313" key="5">
    <source>
        <dbReference type="EMBL" id="MST70460.1"/>
    </source>
</evidence>
<feature type="domain" description="Glycosyltransferase 2-like" evidence="4">
    <location>
        <begin position="18"/>
        <end position="143"/>
    </location>
</feature>
<dbReference type="PANTHER" id="PTHR22916:SF51">
    <property type="entry name" value="GLYCOSYLTRANSFERASE EPSH-RELATED"/>
    <property type="match status" value="1"/>
</dbReference>
<dbReference type="InterPro" id="IPR029044">
    <property type="entry name" value="Nucleotide-diphossugar_trans"/>
</dbReference>
<keyword evidence="1" id="KW-0328">Glycosyltransferase</keyword>
<sequence length="406" mass="47407">MSDYLKKENEVNKEYDVSVIIPIYNSEEYIEQGIQSVLNQSRIEVELILVNDGSTDGSAGIIDEYAKKYDSVKAIHQENAGVGAARNRGIREATGEYIAYLDSDDFYEPEVLSELIEKCREQKLDVLFATYMNFFEDEIAAEKWHKNRTEEVMRRGDYTAVPVTGIELMRQFKSQKEYNVNVFAQVANRDFLRRNNILFPEDIVFEDAPYTFAVLLHAKRAIACKEVLAQRRIRDNSIEHRPPTVERCYGAFKGIEPMIQRIEQAMNDVSEEEDRSVVSHELRRRYLFASKAFRQLPEVEQEEFLKRLSPVEEILFRALVEPYAAKYLQCEGLKERVRTQKDKALELEKELSVQSRELENVRKTVQEKNQQIKKRNQEIESIKKSITFRIGKVIVGPFSFLKKQFK</sequence>
<evidence type="ECO:0000256" key="3">
    <source>
        <dbReference type="SAM" id="Coils"/>
    </source>
</evidence>
<dbReference type="AlphaFoldDB" id="A0A6N7X4P4"/>
<dbReference type="EMBL" id="VUNA01000005">
    <property type="protein sequence ID" value="MST70460.1"/>
    <property type="molecule type" value="Genomic_DNA"/>
</dbReference>
<dbReference type="Gene3D" id="3.90.550.10">
    <property type="entry name" value="Spore Coat Polysaccharide Biosynthesis Protein SpsA, Chain A"/>
    <property type="match status" value="1"/>
</dbReference>
<comment type="caution">
    <text evidence="5">The sequence shown here is derived from an EMBL/GenBank/DDBJ whole genome shotgun (WGS) entry which is preliminary data.</text>
</comment>
<name>A0A6N7X4P4_9FIRM</name>
<dbReference type="Proteomes" id="UP000469424">
    <property type="component" value="Unassembled WGS sequence"/>
</dbReference>
<dbReference type="GO" id="GO:0016757">
    <property type="term" value="F:glycosyltransferase activity"/>
    <property type="evidence" value="ECO:0007669"/>
    <property type="project" value="UniProtKB-KW"/>
</dbReference>
<evidence type="ECO:0000256" key="2">
    <source>
        <dbReference type="ARBA" id="ARBA00022679"/>
    </source>
</evidence>
<protein>
    <submittedName>
        <fullName evidence="5">Glycosyltransferase</fullName>
    </submittedName>
</protein>
<dbReference type="SUPFAM" id="SSF53448">
    <property type="entry name" value="Nucleotide-diphospho-sugar transferases"/>
    <property type="match status" value="1"/>
</dbReference>
<dbReference type="Pfam" id="PF00535">
    <property type="entry name" value="Glycos_transf_2"/>
    <property type="match status" value="1"/>
</dbReference>
<keyword evidence="3" id="KW-0175">Coiled coil</keyword>
<accession>A0A6N7X4P4</accession>
<keyword evidence="6" id="KW-1185">Reference proteome</keyword>
<proteinExistence type="predicted"/>